<keyword evidence="3" id="KW-0479">Metal-binding</keyword>
<dbReference type="SUPFAM" id="SSF53649">
    <property type="entry name" value="Alkaline phosphatase-like"/>
    <property type="match status" value="1"/>
</dbReference>
<evidence type="ECO:0000313" key="10">
    <source>
        <dbReference type="EMBL" id="QDT61630.1"/>
    </source>
</evidence>
<evidence type="ECO:0000256" key="8">
    <source>
        <dbReference type="SAM" id="SignalP"/>
    </source>
</evidence>
<dbReference type="OrthoDB" id="236884at2"/>
<keyword evidence="4 8" id="KW-0732">Signal</keyword>
<protein>
    <submittedName>
        <fullName evidence="10">Arylsulfatase</fullName>
        <ecNumber evidence="10">3.1.6.1</ecNumber>
    </submittedName>
</protein>
<comment type="similarity">
    <text evidence="2">Belongs to the sulfatase family.</text>
</comment>
<evidence type="ECO:0000256" key="4">
    <source>
        <dbReference type="ARBA" id="ARBA00022729"/>
    </source>
</evidence>
<feature type="signal peptide" evidence="8">
    <location>
        <begin position="1"/>
        <end position="21"/>
    </location>
</feature>
<evidence type="ECO:0000256" key="7">
    <source>
        <dbReference type="SAM" id="MobiDB-lite"/>
    </source>
</evidence>
<name>A0A517SZQ3_9BACT</name>
<evidence type="ECO:0000259" key="9">
    <source>
        <dbReference type="Pfam" id="PF00884"/>
    </source>
</evidence>
<feature type="region of interest" description="Disordered" evidence="7">
    <location>
        <begin position="452"/>
        <end position="473"/>
    </location>
</feature>
<dbReference type="PANTHER" id="PTHR45953:SF1">
    <property type="entry name" value="IDURONATE 2-SULFATASE"/>
    <property type="match status" value="1"/>
</dbReference>
<dbReference type="GO" id="GO:0004065">
    <property type="term" value="F:arylsulfatase activity"/>
    <property type="evidence" value="ECO:0007669"/>
    <property type="project" value="UniProtKB-EC"/>
</dbReference>
<proteinExistence type="inferred from homology"/>
<dbReference type="AlphaFoldDB" id="A0A517SZQ3"/>
<dbReference type="Pfam" id="PF00884">
    <property type="entry name" value="Sulfatase"/>
    <property type="match status" value="1"/>
</dbReference>
<dbReference type="Proteomes" id="UP000315003">
    <property type="component" value="Chromosome"/>
</dbReference>
<organism evidence="10 11">
    <name type="scientific">Stieleria bergensis</name>
    <dbReference type="NCBI Taxonomy" id="2528025"/>
    <lineage>
        <taxon>Bacteria</taxon>
        <taxon>Pseudomonadati</taxon>
        <taxon>Planctomycetota</taxon>
        <taxon>Planctomycetia</taxon>
        <taxon>Pirellulales</taxon>
        <taxon>Pirellulaceae</taxon>
        <taxon>Stieleria</taxon>
    </lineage>
</organism>
<keyword evidence="6" id="KW-0106">Calcium</keyword>
<evidence type="ECO:0000256" key="3">
    <source>
        <dbReference type="ARBA" id="ARBA00022723"/>
    </source>
</evidence>
<evidence type="ECO:0000256" key="5">
    <source>
        <dbReference type="ARBA" id="ARBA00022801"/>
    </source>
</evidence>
<keyword evidence="5 10" id="KW-0378">Hydrolase</keyword>
<dbReference type="EMBL" id="CP036272">
    <property type="protein sequence ID" value="QDT61630.1"/>
    <property type="molecule type" value="Genomic_DNA"/>
</dbReference>
<dbReference type="InterPro" id="IPR000917">
    <property type="entry name" value="Sulfatase_N"/>
</dbReference>
<accession>A0A517SZQ3</accession>
<evidence type="ECO:0000256" key="2">
    <source>
        <dbReference type="ARBA" id="ARBA00008779"/>
    </source>
</evidence>
<dbReference type="GO" id="GO:0005737">
    <property type="term" value="C:cytoplasm"/>
    <property type="evidence" value="ECO:0007669"/>
    <property type="project" value="TreeGrafter"/>
</dbReference>
<evidence type="ECO:0000256" key="6">
    <source>
        <dbReference type="ARBA" id="ARBA00022837"/>
    </source>
</evidence>
<gene>
    <name evidence="10" type="ORF">SV7mr_41690</name>
</gene>
<feature type="domain" description="Sulfatase N-terminal" evidence="9">
    <location>
        <begin position="24"/>
        <end position="359"/>
    </location>
</feature>
<dbReference type="EC" id="3.1.6.1" evidence="10"/>
<feature type="chain" id="PRO_5022223223" evidence="8">
    <location>
        <begin position="22"/>
        <end position="473"/>
    </location>
</feature>
<dbReference type="GO" id="GO:0004423">
    <property type="term" value="F:iduronate-2-sulfatase activity"/>
    <property type="evidence" value="ECO:0007669"/>
    <property type="project" value="InterPro"/>
</dbReference>
<dbReference type="InterPro" id="IPR017850">
    <property type="entry name" value="Alkaline_phosphatase_core_sf"/>
</dbReference>
<dbReference type="CDD" id="cd16030">
    <property type="entry name" value="iduronate-2-sulfatase"/>
    <property type="match status" value="1"/>
</dbReference>
<dbReference type="InterPro" id="IPR035874">
    <property type="entry name" value="IDS"/>
</dbReference>
<keyword evidence="11" id="KW-1185">Reference proteome</keyword>
<dbReference type="GO" id="GO:0046872">
    <property type="term" value="F:metal ion binding"/>
    <property type="evidence" value="ECO:0007669"/>
    <property type="project" value="UniProtKB-KW"/>
</dbReference>
<comment type="cofactor">
    <cofactor evidence="1">
        <name>Ca(2+)</name>
        <dbReference type="ChEBI" id="CHEBI:29108"/>
    </cofactor>
</comment>
<evidence type="ECO:0000313" key="11">
    <source>
        <dbReference type="Proteomes" id="UP000315003"/>
    </source>
</evidence>
<evidence type="ECO:0000256" key="1">
    <source>
        <dbReference type="ARBA" id="ARBA00001913"/>
    </source>
</evidence>
<dbReference type="Gene3D" id="3.40.720.10">
    <property type="entry name" value="Alkaline Phosphatase, subunit A"/>
    <property type="match status" value="1"/>
</dbReference>
<reference evidence="10 11" key="1">
    <citation type="submission" date="2019-02" db="EMBL/GenBank/DDBJ databases">
        <title>Deep-cultivation of Planctomycetes and their phenomic and genomic characterization uncovers novel biology.</title>
        <authorList>
            <person name="Wiegand S."/>
            <person name="Jogler M."/>
            <person name="Boedeker C."/>
            <person name="Pinto D."/>
            <person name="Vollmers J."/>
            <person name="Rivas-Marin E."/>
            <person name="Kohn T."/>
            <person name="Peeters S.H."/>
            <person name="Heuer A."/>
            <person name="Rast P."/>
            <person name="Oberbeckmann S."/>
            <person name="Bunk B."/>
            <person name="Jeske O."/>
            <person name="Meyerdierks A."/>
            <person name="Storesund J.E."/>
            <person name="Kallscheuer N."/>
            <person name="Luecker S."/>
            <person name="Lage O.M."/>
            <person name="Pohl T."/>
            <person name="Merkel B.J."/>
            <person name="Hornburger P."/>
            <person name="Mueller R.-W."/>
            <person name="Bruemmer F."/>
            <person name="Labrenz M."/>
            <person name="Spormann A.M."/>
            <person name="Op den Camp H."/>
            <person name="Overmann J."/>
            <person name="Amann R."/>
            <person name="Jetten M.S.M."/>
            <person name="Mascher T."/>
            <person name="Medema M.H."/>
            <person name="Devos D.P."/>
            <person name="Kaster A.-K."/>
            <person name="Ovreas L."/>
            <person name="Rohde M."/>
            <person name="Galperin M.Y."/>
            <person name="Jogler C."/>
        </authorList>
    </citation>
    <scope>NUCLEOTIDE SEQUENCE [LARGE SCALE GENOMIC DNA]</scope>
    <source>
        <strain evidence="10 11">SV_7m_r</strain>
    </source>
</reference>
<dbReference type="PANTHER" id="PTHR45953">
    <property type="entry name" value="IDURONATE 2-SULFATASE"/>
    <property type="match status" value="1"/>
</dbReference>
<sequence length="473" mass="53111" precursor="true">MLRYLALAVAILFFAAPNAVAQRPNVVLIAVDDLNDWIGVLGGHPQAKTPGMDGLANQGVLFTNAHCQSPVCNPSRASLMTGLFPSTSGIYFLNPDLAESPVAQKSTLLPKRFQQEGYNVNGAGKLFHGGQSRKYWPDWRNFGGASWPRQTPKLAPFKGHPLWDWGIVPESDVDSPDYNTASWAIEQLQQPHSEPFLMGVGFSRPHVPQYASKKWFDLYPNDSLQLPKSLQDDLNDVPEYGVDITRLKHIAPTHQWVTDNDQWKPLVRSYLACVSFVDSQVQRVVEAINQSPHRDNTYIVLFSDHGFHLGEKERYAKRSLWRDSTRVPMIISGPGIKPGVCEAPVQLIDLYPTLLDLCDMKPSDKLEGHSLRPILQNPSADWKHYARCSFGPGNYAIVSRDYRYIHYNDGSEELYHSQTDEHEWKNLIGIKAHDAALAELRRQVPEERHAVLGKGSTGHQSFSATEAKWNAAK</sequence>